<dbReference type="SUPFAM" id="SSF55729">
    <property type="entry name" value="Acyl-CoA N-acyltransferases (Nat)"/>
    <property type="match status" value="2"/>
</dbReference>
<feature type="domain" description="N-acetyltransferase" evidence="3">
    <location>
        <begin position="191"/>
        <end position="336"/>
    </location>
</feature>
<dbReference type="InterPro" id="IPR016181">
    <property type="entry name" value="Acyl_CoA_acyltransferase"/>
</dbReference>
<keyword evidence="1" id="KW-0808">Transferase</keyword>
<dbReference type="RefSeq" id="WP_203902746.1">
    <property type="nucleotide sequence ID" value="NZ_BOPF01000025.1"/>
</dbReference>
<dbReference type="InterPro" id="IPR050832">
    <property type="entry name" value="Bact_Acetyltransf"/>
</dbReference>
<dbReference type="Proteomes" id="UP000619260">
    <property type="component" value="Unassembled WGS sequence"/>
</dbReference>
<gene>
    <name evidence="4" type="ORF">Val02_61660</name>
</gene>
<sequence length="337" mass="37481">MFSIDAFDPNDAPREDLADYHRAYVSAARIDHPHDPEVTLDEAVGRLRTPLPYFGPCRYWAARADGRLVGMIIVGFPADNETRHLVVVDGTVDPAHRRRGIGTALLREVLPAVREAGRGTVFVALTEGSTGDHFLRATGFTRVYREHLQRLDLTTADPSVWDVAAPEGYRIVEFDGPAPEELVASYARANGSIGDMPQQDRAHERPLWTVERVRATEADLARQGIERHAVVAVHEATGEVAGLTGILIYPHRPSRGIQDATTVVPAHRGHGLGFCVKSAMLRWIRAERPRVEWAMCSNADDNAHMLDINRRLGYTVMRVIISVEQDLADLEKRLRPS</sequence>
<reference evidence="4" key="1">
    <citation type="submission" date="2021-01" db="EMBL/GenBank/DDBJ databases">
        <title>Whole genome shotgun sequence of Virgisporangium aliadipatigenens NBRC 105644.</title>
        <authorList>
            <person name="Komaki H."/>
            <person name="Tamura T."/>
        </authorList>
    </citation>
    <scope>NUCLEOTIDE SEQUENCE</scope>
    <source>
        <strain evidence="4">NBRC 105644</strain>
    </source>
</reference>
<comment type="caution">
    <text evidence="4">The sequence shown here is derived from an EMBL/GenBank/DDBJ whole genome shotgun (WGS) entry which is preliminary data.</text>
</comment>
<dbReference type="PANTHER" id="PTHR43877">
    <property type="entry name" value="AMINOALKYLPHOSPHONATE N-ACETYLTRANSFERASE-RELATED-RELATED"/>
    <property type="match status" value="1"/>
</dbReference>
<keyword evidence="5" id="KW-1185">Reference proteome</keyword>
<organism evidence="4 5">
    <name type="scientific">Virgisporangium aliadipatigenens</name>
    <dbReference type="NCBI Taxonomy" id="741659"/>
    <lineage>
        <taxon>Bacteria</taxon>
        <taxon>Bacillati</taxon>
        <taxon>Actinomycetota</taxon>
        <taxon>Actinomycetes</taxon>
        <taxon>Micromonosporales</taxon>
        <taxon>Micromonosporaceae</taxon>
        <taxon>Virgisporangium</taxon>
    </lineage>
</organism>
<dbReference type="Gene3D" id="3.40.630.30">
    <property type="match status" value="1"/>
</dbReference>
<dbReference type="Pfam" id="PF00583">
    <property type="entry name" value="Acetyltransf_1"/>
    <property type="match status" value="1"/>
</dbReference>
<accession>A0A8J3YSW4</accession>
<protein>
    <recommendedName>
        <fullName evidence="3">N-acetyltransferase domain-containing protein</fullName>
    </recommendedName>
</protein>
<evidence type="ECO:0000259" key="3">
    <source>
        <dbReference type="PROSITE" id="PS51186"/>
    </source>
</evidence>
<evidence type="ECO:0000256" key="2">
    <source>
        <dbReference type="ARBA" id="ARBA00023315"/>
    </source>
</evidence>
<feature type="domain" description="N-acetyltransferase" evidence="3">
    <location>
        <begin position="2"/>
        <end position="156"/>
    </location>
</feature>
<dbReference type="CDD" id="cd04301">
    <property type="entry name" value="NAT_SF"/>
    <property type="match status" value="1"/>
</dbReference>
<evidence type="ECO:0000313" key="4">
    <source>
        <dbReference type="EMBL" id="GIJ49280.1"/>
    </source>
</evidence>
<evidence type="ECO:0000256" key="1">
    <source>
        <dbReference type="ARBA" id="ARBA00022679"/>
    </source>
</evidence>
<proteinExistence type="predicted"/>
<dbReference type="PANTHER" id="PTHR43877:SF1">
    <property type="entry name" value="ACETYLTRANSFERASE"/>
    <property type="match status" value="1"/>
</dbReference>
<dbReference type="GO" id="GO:0016747">
    <property type="term" value="F:acyltransferase activity, transferring groups other than amino-acyl groups"/>
    <property type="evidence" value="ECO:0007669"/>
    <property type="project" value="InterPro"/>
</dbReference>
<dbReference type="InterPro" id="IPR000182">
    <property type="entry name" value="GNAT_dom"/>
</dbReference>
<evidence type="ECO:0000313" key="5">
    <source>
        <dbReference type="Proteomes" id="UP000619260"/>
    </source>
</evidence>
<name>A0A8J3YSW4_9ACTN</name>
<keyword evidence="2" id="KW-0012">Acyltransferase</keyword>
<dbReference type="AlphaFoldDB" id="A0A8J3YSW4"/>
<dbReference type="PROSITE" id="PS51186">
    <property type="entry name" value="GNAT"/>
    <property type="match status" value="2"/>
</dbReference>
<dbReference type="EMBL" id="BOPF01000025">
    <property type="protein sequence ID" value="GIJ49280.1"/>
    <property type="molecule type" value="Genomic_DNA"/>
</dbReference>